<evidence type="ECO:0000256" key="9">
    <source>
        <dbReference type="PIRNR" id="PIRNR038994"/>
    </source>
</evidence>
<name>A0A410WTJ0_9BACL</name>
<feature type="binding site" evidence="11">
    <location>
        <position position="262"/>
    </location>
    <ligand>
        <name>substrate</name>
    </ligand>
</feature>
<feature type="binding site" evidence="11">
    <location>
        <position position="238"/>
    </location>
    <ligand>
        <name>substrate</name>
    </ligand>
</feature>
<dbReference type="Pfam" id="PF01979">
    <property type="entry name" value="Amidohydro_1"/>
    <property type="match status" value="1"/>
</dbReference>
<dbReference type="PANTHER" id="PTHR11113:SF14">
    <property type="entry name" value="N-ACETYLGLUCOSAMINE-6-PHOSPHATE DEACETYLASE"/>
    <property type="match status" value="1"/>
</dbReference>
<evidence type="ECO:0000256" key="1">
    <source>
        <dbReference type="ARBA" id="ARBA00010716"/>
    </source>
</evidence>
<keyword evidence="4 12" id="KW-0479">Metal-binding</keyword>
<dbReference type="SUPFAM" id="SSF51556">
    <property type="entry name" value="Metallo-dependent hydrolases"/>
    <property type="match status" value="1"/>
</dbReference>
<evidence type="ECO:0000313" key="17">
    <source>
        <dbReference type="Proteomes" id="UP001527202"/>
    </source>
</evidence>
<feature type="binding site" evidence="12">
    <location>
        <position position="140"/>
    </location>
    <ligand>
        <name>Zn(2+)</name>
        <dbReference type="ChEBI" id="CHEBI:29105"/>
    </ligand>
</feature>
<feature type="binding site" evidence="11">
    <location>
        <begin position="230"/>
        <end position="231"/>
    </location>
    <ligand>
        <name>substrate</name>
    </ligand>
</feature>
<evidence type="ECO:0000313" key="16">
    <source>
        <dbReference type="Proteomes" id="UP000288943"/>
    </source>
</evidence>
<feature type="active site" description="Proton donor/acceptor" evidence="10">
    <location>
        <position position="285"/>
    </location>
</feature>
<accession>A0A410WTJ0</accession>
<dbReference type="Gene3D" id="3.20.20.140">
    <property type="entry name" value="Metal-dependent hydrolases"/>
    <property type="match status" value="1"/>
</dbReference>
<evidence type="ECO:0000256" key="5">
    <source>
        <dbReference type="ARBA" id="ARBA00022801"/>
    </source>
</evidence>
<dbReference type="GO" id="GO:0046872">
    <property type="term" value="F:metal ion binding"/>
    <property type="evidence" value="ECO:0007669"/>
    <property type="project" value="UniProtKB-KW"/>
</dbReference>
<evidence type="ECO:0000313" key="14">
    <source>
        <dbReference type="EMBL" id="MCY9599052.1"/>
    </source>
</evidence>
<gene>
    <name evidence="15" type="primary">nagA</name>
    <name evidence="14" type="ORF">M5X16_25165</name>
    <name evidence="15" type="ORF">PC41400_08500</name>
</gene>
<evidence type="ECO:0000313" key="15">
    <source>
        <dbReference type="EMBL" id="QAV17698.1"/>
    </source>
</evidence>
<evidence type="ECO:0000256" key="7">
    <source>
        <dbReference type="ARBA" id="ARBA00047647"/>
    </source>
</evidence>
<dbReference type="Proteomes" id="UP000288943">
    <property type="component" value="Chromosome"/>
</dbReference>
<organism evidence="15 16">
    <name type="scientific">Paenibacillus chitinolyticus</name>
    <dbReference type="NCBI Taxonomy" id="79263"/>
    <lineage>
        <taxon>Bacteria</taxon>
        <taxon>Bacillati</taxon>
        <taxon>Bacillota</taxon>
        <taxon>Bacilli</taxon>
        <taxon>Bacillales</taxon>
        <taxon>Paenibacillaceae</taxon>
        <taxon>Paenibacillus</taxon>
    </lineage>
</organism>
<dbReference type="PANTHER" id="PTHR11113">
    <property type="entry name" value="N-ACETYLGLUCOSAMINE-6-PHOSPHATE DEACETYLASE"/>
    <property type="match status" value="1"/>
</dbReference>
<evidence type="ECO:0000256" key="11">
    <source>
        <dbReference type="PIRSR" id="PIRSR038994-2"/>
    </source>
</evidence>
<dbReference type="InterPro" id="IPR003764">
    <property type="entry name" value="GlcNAc_6-P_deAcase"/>
</dbReference>
<feature type="binding site" evidence="11">
    <location>
        <position position="151"/>
    </location>
    <ligand>
        <name>substrate</name>
    </ligand>
</feature>
<dbReference type="GeneID" id="95374849"/>
<keyword evidence="6 9" id="KW-0119">Carbohydrate metabolism</keyword>
<evidence type="ECO:0000256" key="3">
    <source>
        <dbReference type="ARBA" id="ARBA00018029"/>
    </source>
</evidence>
<dbReference type="RefSeq" id="WP_042228988.1">
    <property type="nucleotide sequence ID" value="NZ_CP026520.1"/>
</dbReference>
<dbReference type="GO" id="GO:0006046">
    <property type="term" value="P:N-acetylglucosamine catabolic process"/>
    <property type="evidence" value="ECO:0007669"/>
    <property type="project" value="TreeGrafter"/>
</dbReference>
<feature type="binding site" evidence="12">
    <location>
        <position position="206"/>
    </location>
    <ligand>
        <name>Zn(2+)</name>
        <dbReference type="ChEBI" id="CHEBI:29105"/>
    </ligand>
</feature>
<reference evidence="15 16" key="1">
    <citation type="submission" date="2018-01" db="EMBL/GenBank/DDBJ databases">
        <title>The whole genome sequencing and assembly of Paenibacillus chitinolyticus KCCM 41400 strain.</title>
        <authorList>
            <person name="Kim J.-Y."/>
            <person name="Park M.-K."/>
            <person name="Lee Y.-J."/>
            <person name="Yi H."/>
            <person name="Bahn Y.-S."/>
            <person name="Kim J.F."/>
            <person name="Lee D.-W."/>
        </authorList>
    </citation>
    <scope>NUCLEOTIDE SEQUENCE [LARGE SCALE GENOMIC DNA]</scope>
    <source>
        <strain evidence="15 16">KCCM 41400</strain>
    </source>
</reference>
<reference evidence="14 17" key="2">
    <citation type="submission" date="2022-05" db="EMBL/GenBank/DDBJ databases">
        <title>Genome Sequencing of Bee-Associated Microbes.</title>
        <authorList>
            <person name="Dunlap C."/>
        </authorList>
    </citation>
    <scope>NUCLEOTIDE SEQUENCE [LARGE SCALE GENOMIC DNA]</scope>
    <source>
        <strain evidence="14 17">NRRL B-23120</strain>
    </source>
</reference>
<comment type="cofactor">
    <cofactor evidence="12">
        <name>a divalent metal cation</name>
        <dbReference type="ChEBI" id="CHEBI:60240"/>
    </cofactor>
    <text evidence="12">Binds 1 divalent metal cation per subunit.</text>
</comment>
<proteinExistence type="inferred from homology"/>
<feature type="domain" description="Amidohydrolase-related" evidence="13">
    <location>
        <begin position="62"/>
        <end position="378"/>
    </location>
</feature>
<comment type="similarity">
    <text evidence="1 9">Belongs to the metallo-dependent hydrolases superfamily. NagA family.</text>
</comment>
<dbReference type="KEGG" id="pchi:PC41400_08500"/>
<dbReference type="AlphaFoldDB" id="A0A410WTJ0"/>
<protein>
    <recommendedName>
        <fullName evidence="3">N-acetylglucosamine-6-phosphate deacetylase</fullName>
        <ecNumber evidence="2">3.5.1.25</ecNumber>
    </recommendedName>
</protein>
<keyword evidence="17" id="KW-1185">Reference proteome</keyword>
<dbReference type="FunFam" id="3.20.20.140:FF:000004">
    <property type="entry name" value="N-acetylglucosamine-6-phosphate deacetylase"/>
    <property type="match status" value="1"/>
</dbReference>
<dbReference type="Proteomes" id="UP001527202">
    <property type="component" value="Unassembled WGS sequence"/>
</dbReference>
<evidence type="ECO:0000256" key="4">
    <source>
        <dbReference type="ARBA" id="ARBA00022723"/>
    </source>
</evidence>
<dbReference type="EC" id="3.5.1.25" evidence="2"/>
<dbReference type="EMBL" id="CP026520">
    <property type="protein sequence ID" value="QAV17698.1"/>
    <property type="molecule type" value="Genomic_DNA"/>
</dbReference>
<evidence type="ECO:0000259" key="13">
    <source>
        <dbReference type="Pfam" id="PF01979"/>
    </source>
</evidence>
<dbReference type="OrthoDB" id="9776488at2"/>
<comment type="pathway">
    <text evidence="8">Amino-sugar metabolism; N-acetylneuraminate degradation; D-fructose 6-phosphate from N-acetylneuraminate: step 4/5.</text>
</comment>
<dbReference type="InterPro" id="IPR006680">
    <property type="entry name" value="Amidohydro-rel"/>
</dbReference>
<evidence type="ECO:0000256" key="12">
    <source>
        <dbReference type="PIRSR" id="PIRSR038994-3"/>
    </source>
</evidence>
<dbReference type="PIRSF" id="PIRSF038994">
    <property type="entry name" value="NagA"/>
    <property type="match status" value="1"/>
</dbReference>
<feature type="binding site" evidence="11">
    <location>
        <begin position="319"/>
        <end position="321"/>
    </location>
    <ligand>
        <name>substrate</name>
    </ligand>
</feature>
<dbReference type="InterPro" id="IPR011059">
    <property type="entry name" value="Metal-dep_hydrolase_composite"/>
</dbReference>
<evidence type="ECO:0000256" key="10">
    <source>
        <dbReference type="PIRSR" id="PIRSR038994-1"/>
    </source>
</evidence>
<dbReference type="InterPro" id="IPR032466">
    <property type="entry name" value="Metal_Hydrolase"/>
</dbReference>
<evidence type="ECO:0000256" key="8">
    <source>
        <dbReference type="ARBA" id="ARBA00060590"/>
    </source>
</evidence>
<sequence>MSRSTSAQERILIVNARIVTENTIVDNGALLAVDGRIERIYKAHELAELDLTGAVDAQGSWLLPGFIDVHVHGGYGADFMDASAKSLETITRFHSTKGTTAMLATSVTASREALDAVITSTDAYIRGGMPYAQLIGVHLEGPFISPKWSGAQNPEFISLPTSEWLEDWQTRFPGLVKMMTLAPEREGAMDVIQWLSDHGIVAAAGHTDADYETIQRAVEHGLSHAVHTFNAMTPLHHRNPGTAGAVLTDPRIHAEIIADGVHVHPAGVQLLTQTKKQHNLIMITDAISAAGLEDGDYKLGGLDVIMKDGICRLKEGGSLAGSTLTMIDAFKFMVNKIGVSVQQASEYASGNPARQMGVADRMGSIARGKQADFLLVSPSLDLERAWVLGRELSLVTEA</sequence>
<dbReference type="SUPFAM" id="SSF51338">
    <property type="entry name" value="Composite domain of metallo-dependent hydrolases"/>
    <property type="match status" value="1"/>
</dbReference>
<dbReference type="GO" id="GO:0008448">
    <property type="term" value="F:N-acetylglucosamine-6-phosphate deacetylase activity"/>
    <property type="evidence" value="ECO:0007669"/>
    <property type="project" value="UniProtKB-EC"/>
</dbReference>
<dbReference type="EMBL" id="JAMDMJ010000039">
    <property type="protein sequence ID" value="MCY9599052.1"/>
    <property type="molecule type" value="Genomic_DNA"/>
</dbReference>
<dbReference type="CDD" id="cd00854">
    <property type="entry name" value="NagA"/>
    <property type="match status" value="1"/>
</dbReference>
<dbReference type="NCBIfam" id="TIGR00221">
    <property type="entry name" value="nagA"/>
    <property type="match status" value="1"/>
</dbReference>
<evidence type="ECO:0000256" key="6">
    <source>
        <dbReference type="ARBA" id="ARBA00023277"/>
    </source>
</evidence>
<dbReference type="Gene3D" id="2.30.40.10">
    <property type="entry name" value="Urease, subunit C, domain 1"/>
    <property type="match status" value="1"/>
</dbReference>
<feature type="binding site" evidence="12">
    <location>
        <position position="227"/>
    </location>
    <ligand>
        <name>Zn(2+)</name>
        <dbReference type="ChEBI" id="CHEBI:29105"/>
    </ligand>
</feature>
<comment type="catalytic activity">
    <reaction evidence="7">
        <text>N-acetyl-D-glucosamine 6-phosphate + H2O = D-glucosamine 6-phosphate + acetate</text>
        <dbReference type="Rhea" id="RHEA:22936"/>
        <dbReference type="ChEBI" id="CHEBI:15377"/>
        <dbReference type="ChEBI" id="CHEBI:30089"/>
        <dbReference type="ChEBI" id="CHEBI:57513"/>
        <dbReference type="ChEBI" id="CHEBI:58725"/>
        <dbReference type="EC" id="3.5.1.25"/>
    </reaction>
</comment>
<keyword evidence="5 9" id="KW-0378">Hydrolase</keyword>
<evidence type="ECO:0000256" key="2">
    <source>
        <dbReference type="ARBA" id="ARBA00011899"/>
    </source>
</evidence>